<proteinExistence type="predicted"/>
<evidence type="ECO:0000313" key="7">
    <source>
        <dbReference type="Proteomes" id="UP000266327"/>
    </source>
</evidence>
<dbReference type="InterPro" id="IPR036097">
    <property type="entry name" value="HisK_dim/P_sf"/>
</dbReference>
<dbReference type="OrthoDB" id="224978at2"/>
<dbReference type="InterPro" id="IPR004358">
    <property type="entry name" value="Sig_transdc_His_kin-like_C"/>
</dbReference>
<dbReference type="PROSITE" id="PS50109">
    <property type="entry name" value="HIS_KIN"/>
    <property type="match status" value="1"/>
</dbReference>
<feature type="domain" description="Histidine kinase" evidence="5">
    <location>
        <begin position="90"/>
        <end position="335"/>
    </location>
</feature>
<sequence>MKTQPPTPPQDDVFDENRVDQLEELVAKRTSQLAQANGRLEEDIRKRESTEAELMRRNAELTELNAKLSLAKEQLVQSEKLASIGQLAAGVAHEINNPIGYIFSNFGTLEGYIANLLEMLKAYEDAEASISSPDMLKRVSAVRERIELDYLKLDIPVLMSESKEGIVCVRKIVQDLKDFSRVDAHQEWQWADLHRGIDSTLNIVGNEVKYKADIVKKYGDIPEVECLPSQINQVIMNIVVNAAHAIGPERGKIIISTGTEGQNVWIAITDNGTGIPKDVQSRIFDPFFTTKPIGAGTGLGLSLTYGIVQKHRGHIDVESALGVGTTFRITLPIRHVEEDGGCAENPSLCNFFQYGPST</sequence>
<dbReference type="Pfam" id="PF02518">
    <property type="entry name" value="HATPase_c"/>
    <property type="match status" value="1"/>
</dbReference>
<dbReference type="InterPro" id="IPR003594">
    <property type="entry name" value="HATPase_dom"/>
</dbReference>
<gene>
    <name evidence="6" type="ORF">D3878_05150</name>
</gene>
<dbReference type="AlphaFoldDB" id="A0A3A3GFL1"/>
<dbReference type="SUPFAM" id="SSF47384">
    <property type="entry name" value="Homodimeric domain of signal transducing histidine kinase"/>
    <property type="match status" value="1"/>
</dbReference>
<organism evidence="6 7">
    <name type="scientific">Noviherbaspirillum sedimenti</name>
    <dbReference type="NCBI Taxonomy" id="2320865"/>
    <lineage>
        <taxon>Bacteria</taxon>
        <taxon>Pseudomonadati</taxon>
        <taxon>Pseudomonadota</taxon>
        <taxon>Betaproteobacteria</taxon>
        <taxon>Burkholderiales</taxon>
        <taxon>Oxalobacteraceae</taxon>
        <taxon>Noviherbaspirillum</taxon>
    </lineage>
</organism>
<comment type="caution">
    <text evidence="6">The sequence shown here is derived from an EMBL/GenBank/DDBJ whole genome shotgun (WGS) entry which is preliminary data.</text>
</comment>
<dbReference type="InterPro" id="IPR003661">
    <property type="entry name" value="HisK_dim/P_dom"/>
</dbReference>
<name>A0A3A3GFL1_9BURK</name>
<dbReference type="EC" id="2.7.13.3" evidence="2"/>
<dbReference type="PRINTS" id="PR00344">
    <property type="entry name" value="BCTRLSENSOR"/>
</dbReference>
<keyword evidence="7" id="KW-1185">Reference proteome</keyword>
<dbReference type="PANTHER" id="PTHR43065:SF50">
    <property type="entry name" value="HISTIDINE KINASE"/>
    <property type="match status" value="1"/>
</dbReference>
<evidence type="ECO:0000259" key="5">
    <source>
        <dbReference type="PROSITE" id="PS50109"/>
    </source>
</evidence>
<dbReference type="SUPFAM" id="SSF55874">
    <property type="entry name" value="ATPase domain of HSP90 chaperone/DNA topoisomerase II/histidine kinase"/>
    <property type="match status" value="1"/>
</dbReference>
<dbReference type="PANTHER" id="PTHR43065">
    <property type="entry name" value="SENSOR HISTIDINE KINASE"/>
    <property type="match status" value="1"/>
</dbReference>
<keyword evidence="3" id="KW-0597">Phosphoprotein</keyword>
<evidence type="ECO:0000256" key="4">
    <source>
        <dbReference type="SAM" id="Coils"/>
    </source>
</evidence>
<protein>
    <recommendedName>
        <fullName evidence="2">histidine kinase</fullName>
        <ecNumber evidence="2">2.7.13.3</ecNumber>
    </recommendedName>
</protein>
<reference evidence="7" key="1">
    <citation type="submission" date="2018-09" db="EMBL/GenBank/DDBJ databases">
        <authorList>
            <person name="Zhu H."/>
        </authorList>
    </citation>
    <scope>NUCLEOTIDE SEQUENCE [LARGE SCALE GENOMIC DNA]</scope>
    <source>
        <strain evidence="7">K1S02-23</strain>
    </source>
</reference>
<dbReference type="GO" id="GO:0000155">
    <property type="term" value="F:phosphorelay sensor kinase activity"/>
    <property type="evidence" value="ECO:0007669"/>
    <property type="project" value="InterPro"/>
</dbReference>
<dbReference type="Gene3D" id="3.30.565.10">
    <property type="entry name" value="Histidine kinase-like ATPase, C-terminal domain"/>
    <property type="match status" value="1"/>
</dbReference>
<evidence type="ECO:0000256" key="2">
    <source>
        <dbReference type="ARBA" id="ARBA00012438"/>
    </source>
</evidence>
<dbReference type="InterPro" id="IPR036890">
    <property type="entry name" value="HATPase_C_sf"/>
</dbReference>
<dbReference type="CDD" id="cd00082">
    <property type="entry name" value="HisKA"/>
    <property type="match status" value="1"/>
</dbReference>
<dbReference type="Proteomes" id="UP000266327">
    <property type="component" value="Unassembled WGS sequence"/>
</dbReference>
<evidence type="ECO:0000256" key="3">
    <source>
        <dbReference type="ARBA" id="ARBA00022553"/>
    </source>
</evidence>
<dbReference type="RefSeq" id="WP_119784496.1">
    <property type="nucleotide sequence ID" value="NZ_QYUQ01000002.1"/>
</dbReference>
<dbReference type="InterPro" id="IPR005467">
    <property type="entry name" value="His_kinase_dom"/>
</dbReference>
<evidence type="ECO:0000313" key="6">
    <source>
        <dbReference type="EMBL" id="RJG01046.1"/>
    </source>
</evidence>
<comment type="catalytic activity">
    <reaction evidence="1">
        <text>ATP + protein L-histidine = ADP + protein N-phospho-L-histidine.</text>
        <dbReference type="EC" id="2.7.13.3"/>
    </reaction>
</comment>
<evidence type="ECO:0000256" key="1">
    <source>
        <dbReference type="ARBA" id="ARBA00000085"/>
    </source>
</evidence>
<keyword evidence="4" id="KW-0175">Coiled coil</keyword>
<dbReference type="Gene3D" id="1.10.287.130">
    <property type="match status" value="1"/>
</dbReference>
<feature type="coiled-coil region" evidence="4">
    <location>
        <begin position="19"/>
        <end position="81"/>
    </location>
</feature>
<dbReference type="EMBL" id="QYUQ01000002">
    <property type="protein sequence ID" value="RJG01046.1"/>
    <property type="molecule type" value="Genomic_DNA"/>
</dbReference>
<dbReference type="SMART" id="SM00387">
    <property type="entry name" value="HATPase_c"/>
    <property type="match status" value="1"/>
</dbReference>
<accession>A0A3A3GFL1</accession>